<protein>
    <submittedName>
        <fullName evidence="1 3">Pp31/39K</fullName>
    </submittedName>
</protein>
<sequence length="241" mass="28342">MKQQQQQQQQQQSIDNDIMEVVEEESSPHRYTVNIKHVHNKDMTLVLNFKSVESIKKLVVKKKNGSPYMINSFIFYTSFLSKADIKLKKESKSWQLMGALDPVTKKPVDIDGYQFRKLIEGMEAFHKKLVVYEDDANKIVDKDATTSLRKRVIEFAKETLRLYYCHQPDVHIENLLAHPGLDKEFLSSCEKLLTYSVECNFREKTERFRAFLERHNFMKRDDAEAKGVLKRRLTTDMVNDD</sequence>
<evidence type="ECO:0000313" key="1">
    <source>
        <dbReference type="EMBL" id="AIU36982.1"/>
    </source>
</evidence>
<name>A0A097P1H4_GVCP</name>
<organism evidence="1">
    <name type="scientific">Cydia pomonella granulosis virus</name>
    <name type="common">CpGV</name>
    <name type="synonym">Cydia pomonella granulovirus</name>
    <dbReference type="NCBI Taxonomy" id="28289"/>
    <lineage>
        <taxon>Viruses</taxon>
        <taxon>Viruses incertae sedis</taxon>
        <taxon>Naldaviricetes</taxon>
        <taxon>Lefavirales</taxon>
        <taxon>Baculoviridae</taxon>
        <taxon>Betabaculovirus</taxon>
        <taxon>Betabaculovirus cypomonellae</taxon>
    </lineage>
</organism>
<reference evidence="1" key="1">
    <citation type="journal article" date="2014" name="Proc. Natl. Acad. Sci. U.S.A.">
        <title>Baculovirus resistance in codling moth is virus isolate-dependent and the consequence of a mutation in viral gene pe38.</title>
        <authorList>
            <person name="Gebhardt M.M."/>
            <person name="Eberle K.E."/>
            <person name="Radtke P."/>
            <person name="Jehle J.A."/>
        </authorList>
    </citation>
    <scope>NUCLEOTIDE SEQUENCE</scope>
    <source>
        <strain evidence="2">CpGV-I12</strain>
        <strain evidence="1">CpGV-M</strain>
    </source>
</reference>
<dbReference type="OrthoDB" id="15150at10239"/>
<accession>A0A097P1H4</accession>
<evidence type="ECO:0000313" key="2">
    <source>
        <dbReference type="EMBL" id="AIU37124.1"/>
    </source>
</evidence>
<gene>
    <name evidence="1" type="primary">orf57</name>
</gene>
<evidence type="ECO:0000313" key="5">
    <source>
        <dbReference type="EMBL" id="QGY99744.1"/>
    </source>
</evidence>
<reference evidence="3" key="2">
    <citation type="journal article" date="2019" name="Virology">
        <title>Single nucleotide polymorphism (SNP) frequencies and distribution reveal complex genetic composition of seven novel natural isolates of Cydia pomonella granulovirus.</title>
        <authorList>
            <person name="Fan J."/>
            <person name="Wennmann J.T."/>
            <person name="Wang D."/>
            <person name="Jehle J.A."/>
        </authorList>
    </citation>
    <scope>NUCLEOTIDE SEQUENCE</scope>
    <source>
        <strain evidence="3">CpGV-ALE</strain>
        <strain evidence="4">CpGV-KS1</strain>
        <strain evidence="5">CpGV-KS2</strain>
        <strain evidence="6">CpGV-ZY</strain>
    </source>
</reference>
<dbReference type="EMBL" id="KM217576">
    <property type="protein sequence ID" value="AIU37124.1"/>
    <property type="molecule type" value="Genomic_DNA"/>
</dbReference>
<proteinExistence type="predicted"/>
<dbReference type="EMBL" id="MN696171">
    <property type="protein sequence ID" value="QGZ00169.1"/>
    <property type="molecule type" value="Genomic_DNA"/>
</dbReference>
<dbReference type="EMBL" id="MN696167">
    <property type="protein sequence ID" value="QGY99602.1"/>
    <property type="molecule type" value="Genomic_DNA"/>
</dbReference>
<dbReference type="EMBL" id="MN696165">
    <property type="protein sequence ID" value="QGY99318.1"/>
    <property type="molecule type" value="Genomic_DNA"/>
</dbReference>
<evidence type="ECO:0000313" key="3">
    <source>
        <dbReference type="EMBL" id="QGY99318.1"/>
    </source>
</evidence>
<dbReference type="KEGG" id="vg:921489"/>
<evidence type="ECO:0000313" key="6">
    <source>
        <dbReference type="EMBL" id="QGZ00169.1"/>
    </source>
</evidence>
<evidence type="ECO:0000313" key="4">
    <source>
        <dbReference type="EMBL" id="QGY99602.1"/>
    </source>
</evidence>
<dbReference type="EMBL" id="MN696168">
    <property type="protein sequence ID" value="QGY99744.1"/>
    <property type="molecule type" value="Genomic_DNA"/>
</dbReference>
<organismHost>
    <name type="scientific">Cydia pomonella</name>
    <name type="common">Codling moth</name>
    <dbReference type="NCBI Taxonomy" id="82600"/>
</organismHost>
<dbReference type="EMBL" id="KM217575">
    <property type="protein sequence ID" value="AIU36982.1"/>
    <property type="molecule type" value="Genomic_DNA"/>
</dbReference>